<feature type="domain" description="Ig-like" evidence="1">
    <location>
        <begin position="51"/>
        <end position="129"/>
    </location>
</feature>
<name>A0ABD5Q0N9_9EURY</name>
<dbReference type="GeneID" id="73045235"/>
<dbReference type="InterPro" id="IPR058929">
    <property type="entry name" value="Ig_halo"/>
</dbReference>
<dbReference type="Pfam" id="PF25942">
    <property type="entry name" value="Ig_halo"/>
    <property type="match status" value="1"/>
</dbReference>
<gene>
    <name evidence="2" type="ORF">ACFO9K_07405</name>
</gene>
<comment type="caution">
    <text evidence="2">The sequence shown here is derived from an EMBL/GenBank/DDBJ whole genome shotgun (WGS) entry which is preliminary data.</text>
</comment>
<reference evidence="2 3" key="1">
    <citation type="journal article" date="2019" name="Int. J. Syst. Evol. Microbiol.">
        <title>The Global Catalogue of Microorganisms (GCM) 10K type strain sequencing project: providing services to taxonomists for standard genome sequencing and annotation.</title>
        <authorList>
            <consortium name="The Broad Institute Genomics Platform"/>
            <consortium name="The Broad Institute Genome Sequencing Center for Infectious Disease"/>
            <person name="Wu L."/>
            <person name="Ma J."/>
        </authorList>
    </citation>
    <scope>NUCLEOTIDE SEQUENCE [LARGE SCALE GENOMIC DNA]</scope>
    <source>
        <strain evidence="2 3">XZYJ18</strain>
    </source>
</reference>
<proteinExistence type="predicted"/>
<sequence>MADSVFWKGLALLFLVFAVLVGTVVAFGFLGFGQSPPPMDDLRVSNDDDTNHTVDLRIVAANGSVSFERSVRLGSAERVSFDGTTKRGSEYRLRVAVDDREPESFEISGQDDLCTTAVRVEANATVEVVTSCA</sequence>
<evidence type="ECO:0000313" key="3">
    <source>
        <dbReference type="Proteomes" id="UP001595945"/>
    </source>
</evidence>
<accession>A0ABD5Q0N9</accession>
<evidence type="ECO:0000313" key="2">
    <source>
        <dbReference type="EMBL" id="MFC4824086.1"/>
    </source>
</evidence>
<dbReference type="EMBL" id="JBHSHT010000001">
    <property type="protein sequence ID" value="MFC4824086.1"/>
    <property type="molecule type" value="Genomic_DNA"/>
</dbReference>
<organism evidence="2 3">
    <name type="scientific">Halorussus aquaticus</name>
    <dbReference type="NCBI Taxonomy" id="2953748"/>
    <lineage>
        <taxon>Archaea</taxon>
        <taxon>Methanobacteriati</taxon>
        <taxon>Methanobacteriota</taxon>
        <taxon>Stenosarchaea group</taxon>
        <taxon>Halobacteria</taxon>
        <taxon>Halobacteriales</taxon>
        <taxon>Haladaptataceae</taxon>
        <taxon>Halorussus</taxon>
    </lineage>
</organism>
<dbReference type="Proteomes" id="UP001595945">
    <property type="component" value="Unassembled WGS sequence"/>
</dbReference>
<evidence type="ECO:0000259" key="1">
    <source>
        <dbReference type="Pfam" id="PF25942"/>
    </source>
</evidence>
<dbReference type="AlphaFoldDB" id="A0ABD5Q0N9"/>
<protein>
    <recommendedName>
        <fullName evidence="1">Ig-like domain-containing protein</fullName>
    </recommendedName>
</protein>
<keyword evidence="3" id="KW-1185">Reference proteome</keyword>
<dbReference type="RefSeq" id="WP_254266838.1">
    <property type="nucleotide sequence ID" value="NZ_CP100400.1"/>
</dbReference>